<dbReference type="RefSeq" id="WP_241729892.1">
    <property type="nucleotide sequence ID" value="NZ_JAALDM010000103.1"/>
</dbReference>
<protein>
    <submittedName>
        <fullName evidence="2">DUF2550 family protein</fullName>
    </submittedName>
</protein>
<keyword evidence="1" id="KW-1133">Transmembrane helix</keyword>
<organism evidence="2 3">
    <name type="scientific">Dietzia aerolata</name>
    <dbReference type="NCBI Taxonomy" id="595984"/>
    <lineage>
        <taxon>Bacteria</taxon>
        <taxon>Bacillati</taxon>
        <taxon>Actinomycetota</taxon>
        <taxon>Actinomycetes</taxon>
        <taxon>Mycobacteriales</taxon>
        <taxon>Dietziaceae</taxon>
        <taxon>Dietzia</taxon>
    </lineage>
</organism>
<keyword evidence="1" id="KW-0812">Transmembrane</keyword>
<dbReference type="Proteomes" id="UP001589700">
    <property type="component" value="Unassembled WGS sequence"/>
</dbReference>
<reference evidence="2 3" key="1">
    <citation type="submission" date="2024-09" db="EMBL/GenBank/DDBJ databases">
        <authorList>
            <person name="Sun Q."/>
            <person name="Mori K."/>
        </authorList>
    </citation>
    <scope>NUCLEOTIDE SEQUENCE [LARGE SCALE GENOMIC DNA]</scope>
    <source>
        <strain evidence="2 3">CCM 7659</strain>
    </source>
</reference>
<proteinExistence type="predicted"/>
<comment type="caution">
    <text evidence="2">The sequence shown here is derived from an EMBL/GenBank/DDBJ whole genome shotgun (WGS) entry which is preliminary data.</text>
</comment>
<gene>
    <name evidence="2" type="ORF">ACFFVD_09600</name>
</gene>
<dbReference type="InterPro" id="IPR019675">
    <property type="entry name" value="DUF2550"/>
</dbReference>
<evidence type="ECO:0000313" key="3">
    <source>
        <dbReference type="Proteomes" id="UP001589700"/>
    </source>
</evidence>
<dbReference type="EMBL" id="JBHMDY010000004">
    <property type="protein sequence ID" value="MFB9260058.1"/>
    <property type="molecule type" value="Genomic_DNA"/>
</dbReference>
<keyword evidence="3" id="KW-1185">Reference proteome</keyword>
<name>A0ABV5JSJ5_9ACTN</name>
<dbReference type="Pfam" id="PF10739">
    <property type="entry name" value="DUF2550"/>
    <property type="match status" value="1"/>
</dbReference>
<evidence type="ECO:0000256" key="1">
    <source>
        <dbReference type="SAM" id="Phobius"/>
    </source>
</evidence>
<feature type="transmembrane region" description="Helical" evidence="1">
    <location>
        <begin position="50"/>
        <end position="72"/>
    </location>
</feature>
<evidence type="ECO:0000313" key="2">
    <source>
        <dbReference type="EMBL" id="MFB9260058.1"/>
    </source>
</evidence>
<keyword evidence="1" id="KW-0472">Membrane</keyword>
<sequence>MLATTLTRPPPLGVASARLRRQAPSLTRSDRCHGRDHRKELSRLTAPIEVILGVVILLVLAPVVAAVVYRLVFIRHNSTSVLTRESGDQAWRYGAVRYSDTDVSFYRLLSVRFRPDVRLDRRTLTLGRRRQPTGPELDFAEDGEVIVPFSGSDRRGRTVEGEICLGPSELTGLLSWVEACSTDQIRPRRRR</sequence>
<accession>A0ABV5JSJ5</accession>